<evidence type="ECO:0000256" key="12">
    <source>
        <dbReference type="PROSITE-ProRule" id="PRU00460"/>
    </source>
</evidence>
<reference evidence="18" key="1">
    <citation type="submission" date="2021-01" db="UniProtKB">
        <authorList>
            <consortium name="EnsemblMetazoa"/>
        </authorList>
    </citation>
    <scope>IDENTIFICATION</scope>
</reference>
<accession>A0A7M6DNL5</accession>
<feature type="domain" description="Laminin EGF-like" evidence="15">
    <location>
        <begin position="626"/>
        <end position="671"/>
    </location>
</feature>
<keyword evidence="6" id="KW-0084">Basement membrane</keyword>
<feature type="domain" description="Laminin N-terminal" evidence="17">
    <location>
        <begin position="1"/>
        <end position="127"/>
    </location>
</feature>
<dbReference type="Pfam" id="PF00054">
    <property type="entry name" value="Laminin_G_1"/>
    <property type="match status" value="1"/>
</dbReference>
<feature type="domain" description="Laminin EGF-like" evidence="15">
    <location>
        <begin position="1016"/>
        <end position="1064"/>
    </location>
</feature>
<feature type="disulfide bond" evidence="12">
    <location>
        <begin position="599"/>
        <end position="608"/>
    </location>
</feature>
<feature type="disulfide bond" evidence="12">
    <location>
        <begin position="1035"/>
        <end position="1044"/>
    </location>
</feature>
<evidence type="ECO:0000313" key="18">
    <source>
        <dbReference type="EnsemblMetazoa" id="CLYHEMP018272.1"/>
    </source>
</evidence>
<feature type="disulfide bond" evidence="12">
    <location>
        <begin position="1264"/>
        <end position="1281"/>
    </location>
</feature>
<dbReference type="Pfam" id="PF00053">
    <property type="entry name" value="EGF_laminin"/>
    <property type="match status" value="12"/>
</dbReference>
<dbReference type="SUPFAM" id="SSF49899">
    <property type="entry name" value="Concanavalin A-like lectins/glucanases"/>
    <property type="match status" value="5"/>
</dbReference>
<evidence type="ECO:0000256" key="11">
    <source>
        <dbReference type="ARBA" id="ARBA00023292"/>
    </source>
</evidence>
<feature type="domain" description="Laminin G" evidence="14">
    <location>
        <begin position="1893"/>
        <end position="2064"/>
    </location>
</feature>
<dbReference type="SUPFAM" id="SSF57196">
    <property type="entry name" value="EGF/Laminin"/>
    <property type="match status" value="11"/>
</dbReference>
<feature type="domain" description="Laminin G" evidence="14">
    <location>
        <begin position="2078"/>
        <end position="2255"/>
    </location>
</feature>
<evidence type="ECO:0000259" key="16">
    <source>
        <dbReference type="PROSITE" id="PS51115"/>
    </source>
</evidence>
<dbReference type="Gene3D" id="2.60.120.260">
    <property type="entry name" value="Galactose-binding domain-like"/>
    <property type="match status" value="1"/>
</dbReference>
<evidence type="ECO:0000259" key="17">
    <source>
        <dbReference type="PROSITE" id="PS51117"/>
    </source>
</evidence>
<feature type="disulfide bond" evidence="12">
    <location>
        <begin position="1165"/>
        <end position="1177"/>
    </location>
</feature>
<feature type="domain" description="Laminin EGF-like" evidence="15">
    <location>
        <begin position="1165"/>
        <end position="1213"/>
    </location>
</feature>
<feature type="domain" description="Laminin EGF-like" evidence="15">
    <location>
        <begin position="578"/>
        <end position="625"/>
    </location>
</feature>
<dbReference type="PROSITE" id="PS50025">
    <property type="entry name" value="LAM_G_DOMAIN"/>
    <property type="match status" value="4"/>
</dbReference>
<feature type="domain" description="Laminin G" evidence="14">
    <location>
        <begin position="2460"/>
        <end position="2649"/>
    </location>
</feature>
<dbReference type="InterPro" id="IPR008211">
    <property type="entry name" value="Laminin_N"/>
</dbReference>
<evidence type="ECO:0000256" key="5">
    <source>
        <dbReference type="ARBA" id="ARBA00022737"/>
    </source>
</evidence>
<dbReference type="FunFam" id="2.10.25.10:FF:000090">
    <property type="entry name" value="laminin subunit alpha"/>
    <property type="match status" value="1"/>
</dbReference>
<feature type="disulfide bond" evidence="12">
    <location>
        <begin position="346"/>
        <end position="355"/>
    </location>
</feature>
<evidence type="ECO:0000256" key="13">
    <source>
        <dbReference type="SAM" id="Coils"/>
    </source>
</evidence>
<feature type="disulfide bond" evidence="12">
    <location>
        <begin position="1262"/>
        <end position="1274"/>
    </location>
</feature>
<dbReference type="PROSITE" id="PS50027">
    <property type="entry name" value="EGF_LAM_2"/>
    <property type="match status" value="8"/>
</dbReference>
<evidence type="ECO:0000259" key="14">
    <source>
        <dbReference type="PROSITE" id="PS50025"/>
    </source>
</evidence>
<comment type="subcellular location">
    <subcellularLocation>
        <location evidence="1">Secreted</location>
        <location evidence="1">Extracellular space</location>
        <location evidence="1">Extracellular matrix</location>
        <location evidence="1">Basement membrane</location>
    </subcellularLocation>
</comment>
<keyword evidence="19" id="KW-1185">Reference proteome</keyword>
<evidence type="ECO:0000256" key="9">
    <source>
        <dbReference type="ARBA" id="ARBA00023157"/>
    </source>
</evidence>
<feature type="disulfide bond" evidence="12">
    <location>
        <begin position="1283"/>
        <end position="1292"/>
    </location>
</feature>
<dbReference type="InterPro" id="IPR013320">
    <property type="entry name" value="ConA-like_dom_sf"/>
</dbReference>
<feature type="domain" description="Laminin EGF-like" evidence="15">
    <location>
        <begin position="323"/>
        <end position="375"/>
    </location>
</feature>
<dbReference type="GO" id="GO:0007155">
    <property type="term" value="P:cell adhesion"/>
    <property type="evidence" value="ECO:0007669"/>
    <property type="project" value="UniProtKB-KW"/>
</dbReference>
<feature type="domain" description="Laminin EGF-like" evidence="15">
    <location>
        <begin position="1262"/>
        <end position="1309"/>
    </location>
</feature>
<dbReference type="GO" id="GO:0009887">
    <property type="term" value="P:animal organ morphogenesis"/>
    <property type="evidence" value="ECO:0007669"/>
    <property type="project" value="TreeGrafter"/>
</dbReference>
<feature type="disulfide bond" evidence="12">
    <location>
        <begin position="1185"/>
        <end position="1194"/>
    </location>
</feature>
<dbReference type="InterPro" id="IPR056863">
    <property type="entry name" value="LMN_ATRN_NET-like_EGF"/>
</dbReference>
<feature type="domain" description="Laminin G" evidence="14">
    <location>
        <begin position="2654"/>
        <end position="2825"/>
    </location>
</feature>
<dbReference type="FunFam" id="2.10.25.10:FF:000130">
    <property type="entry name" value="Laminin subunit beta 1"/>
    <property type="match status" value="1"/>
</dbReference>
<dbReference type="Pfam" id="PF02210">
    <property type="entry name" value="Laminin_G_2"/>
    <property type="match status" value="3"/>
</dbReference>
<evidence type="ECO:0000256" key="1">
    <source>
        <dbReference type="ARBA" id="ARBA00004302"/>
    </source>
</evidence>
<dbReference type="Proteomes" id="UP000594262">
    <property type="component" value="Unplaced"/>
</dbReference>
<evidence type="ECO:0000313" key="19">
    <source>
        <dbReference type="Proteomes" id="UP000594262"/>
    </source>
</evidence>
<dbReference type="SMART" id="SM00282">
    <property type="entry name" value="LamG"/>
    <property type="match status" value="5"/>
</dbReference>
<keyword evidence="11 12" id="KW-0424">Laminin EGF-like domain</keyword>
<keyword evidence="10" id="KW-0325">Glycoprotein</keyword>
<feature type="disulfide bond" evidence="12">
    <location>
        <begin position="578"/>
        <end position="590"/>
    </location>
</feature>
<feature type="domain" description="Laminin IV type A" evidence="16">
    <location>
        <begin position="792"/>
        <end position="982"/>
    </location>
</feature>
<organism evidence="18 19">
    <name type="scientific">Clytia hemisphaerica</name>
    <dbReference type="NCBI Taxonomy" id="252671"/>
    <lineage>
        <taxon>Eukaryota</taxon>
        <taxon>Metazoa</taxon>
        <taxon>Cnidaria</taxon>
        <taxon>Hydrozoa</taxon>
        <taxon>Hydroidolina</taxon>
        <taxon>Leptothecata</taxon>
        <taxon>Obeliida</taxon>
        <taxon>Clytiidae</taxon>
        <taxon>Clytia</taxon>
    </lineage>
</organism>
<evidence type="ECO:0000256" key="10">
    <source>
        <dbReference type="ARBA" id="ARBA00023180"/>
    </source>
</evidence>
<evidence type="ECO:0000256" key="2">
    <source>
        <dbReference type="ARBA" id="ARBA00022525"/>
    </source>
</evidence>
<dbReference type="CDD" id="cd00110">
    <property type="entry name" value="LamG"/>
    <property type="match status" value="5"/>
</dbReference>
<dbReference type="Pfam" id="PF00052">
    <property type="entry name" value="Laminin_B"/>
    <property type="match status" value="1"/>
</dbReference>
<dbReference type="FunFam" id="2.10.25.10:FF:000065">
    <property type="entry name" value="Laminin subunit beta 1"/>
    <property type="match status" value="1"/>
</dbReference>
<dbReference type="InterPro" id="IPR001791">
    <property type="entry name" value="Laminin_G"/>
</dbReference>
<feature type="disulfide bond" evidence="12">
    <location>
        <begin position="1197"/>
        <end position="1211"/>
    </location>
</feature>
<feature type="disulfide bond" evidence="12">
    <location>
        <begin position="741"/>
        <end position="750"/>
    </location>
</feature>
<dbReference type="Gene3D" id="2.10.25.10">
    <property type="entry name" value="Laminin"/>
    <property type="match status" value="14"/>
</dbReference>
<proteinExistence type="predicted"/>
<sequence>MIFGSSRRPGQIKLLRSIDGGRSFTPWQYIVSLRSECQNVFGVDYIEKPFEYNTVLCRIYESILPESANESISINLEGGRNNGGANLQNWLKATHIKMEFSGLHKLFDKFSQRWHHYNVRELEIDVGCFCSGHSSQCVDTNKDGSYQCICENNACGEQCQECCPAYNQRKWKPGALNPFEVDPSAACEVCNCHNHSSLCQYNQTIENSKQSLNIFGNYSGGGVCIICLHHTTGINCQDCQTFYYNPMNVSKESPEACQNCNCSTKGTRVEPGYVFLDCLKKDNQGMLAGDCFCKSNVEGSKCDQCSQGFFNLTKENNQGCQECDCFVAGTVNGDIACSRDQGQCICKNHTTGLKCDQCKDQFYNLTMANNDGCVNCECNLGGSLSPICNKQNGTCTCHSENIIGRQCDALQPGFYYQSLDFISDMKLSRSNRLIMAWRGTLPIPRRQDESEFRFVFKCTSYVQVDAIINIQDNYKYIADRIQVQSTCRDCYIVSRTPALIKSGQVDVDITFPSVTNPDLVQCKSLYGYPKEFYDSSAIPNRVEFDKHCNVLLKNISHPVCQAAFFTLSMDYLHEPLPCKCDDIGSLDDDCNPHLGQCKCKTGVTGRTCNQCMDGYFNLTVNGCMECGCFGADPTCHPTTGQCNCDPHTAGLKCDECNPMFWNNTKGVGCQHCNCSSTGAMDGRCDTNTGQCQCLVGIQGRECDSCAPGFKAFSNEGCESCNCSIVGSVSDVCDSETGQCQCKNKTTGMQCQECQHGSFFLNSTNPDGCIDCFCSGVSRNCSVAHGSWQKQLTNLSYWQLMTDNSPYPFNNTYIINRLNATGYAYQMLSAPIISHTDQLFWRFGSSFFGNNDALAYGGSLSFYMEIQINQDKYQEILTPRVILHPQNLNMEIYQEFDAPPANQIHSVVLPLNENQWKFTSNNNTNITRTQFLQILSDDVIVSIIASPMTSSDFGYIIRISEVGYERLQLNSSLVNQIRRPIEICECPLGHTGSSCQSCEDGFYHVLNGKGIKECQPCQCNAHSTICDKRTGKCLDCQENTAGHHCQFCQPGFYGNAIENADGCKKCPCEAPNTVSPLCEISPATGNVTCLNCSQGYRGDTCARCANGYFKEAGNECRLCQCYNNTDLCDEMTGVCLDCGYNTTGRNCETCTLGWYGNAMNQTCKACGCDPIGSNSVGCDLNGHCSCKQNVIDRKCSQCAPRTFGFNNNDPGCEDCKCNVIGSTSMQCDIQNGSCSCTQNATSTKCDICVDGLWGLPTLQCQECHCNSTGSLDISCSRESGECNCKPGVNGRQCDACAKQHYNYTSFGCTACPDCTRLLQRKIDGHVMSLDQSKNTSKPLYQLEDMIQRFENESKMADDFNSRSNIFRRQVNTLEKQLQRMKDGQLPNSFQDLESKLGSLHRNTSHLQNLTTNEVQRINSILQDSRNAFQQVLAANESITSTLDYVSNVIQQSFTLDEQIEQEYNSDISYNISESQLSRLNMSIDSLSTSIQNGSQHVRKLEDEMSAFLLEAILQNENTTNRMETYRRLSTMHNVLNNNQTEVNRVYDDIKDRNMNLKNIVRLIKDDLEKINATMFDFEVIQENSTDAITRTQSFVNETEKNLKNLEGNLTQVNDTISDLDVSLKDIPKISDDVIKQTEEKHRNFTEHLAEIERIFAPARSHGENALEAVDSYEEMMKVLNSTERIRDETNATSDMVKNMLSRDHLDELKKNMTKGHDDSVNIRMALDSQMDLVKGLETGANRINRTSINATTIIDQVFKLYPTLLSTFSTNKQIDEHINKTTDQITVNISHVLKQLERQNTTMLLWKRVTELANQTETIKTVEEKTTQIFNYTKNIISNVSEVLSNRSLLLHHVDYAMKIKDMVNASTDDIQQRLTMLREKLAALRLTVSEIQAPVEIHQGDEPIQIKQNVTTRQNFYQLSMKLKTSKTSGVVFTQGSQGQDGFVKAHIDDSLLTVDFATKDGSFTNKNWEIPISDGTWKDIHFSRMENSSRLTVTSMENDNTQQTYGHFYWAQTQLQSLESKEMESRVASGEAEDSFVGCLSSFRINDHPLSLLKAGFTGRNLCNASSPQIHSNIMPGISFSGNGFILQNLTKFKMAGDFQIEIQFSTMKENGTLFKIVNQENKPRMILEISDSNIILTISTTNSKSSFLRSNLIYAKGHPYKVRITRLHSNLTMHIYRNATHLIDHVAVVISNFDFVDSERIYFGGDEDNESSTSFSGCLWNVRLADENEPSLYDHVINEMTSIKFQGVSFDGCFKNAESGIHVASEGFSMITSSNGLSSIALTFKTSRYSGVILSFNHQGSLFYLSLIHGNLLMQYGDSAVYFTDQMYSNNIYYRLRMNFFATNITLSIDDKAVKSIQLQDTVDFSNSIDVNLGLNRQLKNEAVPITNGLITDLKSFDVNEKSVMDQLMSNGKKIFANGVPPSAQNIRPTRPATIPPTTLPPPTCANDFRPLEVTNKSDWYGFQGDSLLALNPVNETEQVLSYFAVNYVITLEFRTFVNYGVLMYASNGKSGNEFEYIAVELVGGKIVYHFNSGSGVVQMQTNNIYATGEWIKVFMIRIAQFGALLVSNTQEYHNNRNGNTFDRLDIKLPIYMGGLPENANTSVLLNPVSRFHGCIRNLEIAETVNIFKFNLKEDAYLNQTKNLRSCYTQPKPQLSLNGNGFIRLLSTLGTKLPFALEMSVRFTHHDGVLWMLKEPGNELMLNQVNGFLELTHNFGGKSHTYLSWKDERLLHNNVSYALCDGKEKVILVDRIGDLLKLSVDGVLKVVSSMKMVAEINSGSLYVGGTEDTSKRGLSGCIHNMKHNDKDLNLVLTAQQSNVQYGCSS</sequence>
<dbReference type="SMART" id="SM00180">
    <property type="entry name" value="EGF_Lam"/>
    <property type="match status" value="15"/>
</dbReference>
<evidence type="ECO:0000256" key="8">
    <source>
        <dbReference type="ARBA" id="ARBA00023054"/>
    </source>
</evidence>
<comment type="caution">
    <text evidence="12">Lacks conserved residue(s) required for the propagation of feature annotation.</text>
</comment>
<dbReference type="FunFam" id="2.10.25.10:FF:000069">
    <property type="entry name" value="Laminin subunit alpha 1"/>
    <property type="match status" value="1"/>
</dbReference>
<keyword evidence="8 13" id="KW-0175">Coiled coil</keyword>
<keyword evidence="3" id="KW-0272">Extracellular matrix</keyword>
<dbReference type="GO" id="GO:0009888">
    <property type="term" value="P:tissue development"/>
    <property type="evidence" value="ECO:0007669"/>
    <property type="project" value="TreeGrafter"/>
</dbReference>
<dbReference type="PROSITE" id="PS51115">
    <property type="entry name" value="LAMININ_IVA"/>
    <property type="match status" value="1"/>
</dbReference>
<evidence type="ECO:0000256" key="6">
    <source>
        <dbReference type="ARBA" id="ARBA00022869"/>
    </source>
</evidence>
<evidence type="ECO:0000259" key="15">
    <source>
        <dbReference type="PROSITE" id="PS50027"/>
    </source>
</evidence>
<feature type="disulfide bond" evidence="12">
    <location>
        <begin position="644"/>
        <end position="653"/>
    </location>
</feature>
<feature type="disulfide bond" evidence="12">
    <location>
        <begin position="693"/>
        <end position="702"/>
    </location>
</feature>
<evidence type="ECO:0000256" key="4">
    <source>
        <dbReference type="ARBA" id="ARBA00022729"/>
    </source>
</evidence>
<name>A0A7M6DNL5_9CNID</name>
<dbReference type="CDD" id="cd00055">
    <property type="entry name" value="EGF_Lam"/>
    <property type="match status" value="14"/>
</dbReference>
<dbReference type="SMART" id="SM00181">
    <property type="entry name" value="EGF"/>
    <property type="match status" value="7"/>
</dbReference>
<feature type="disulfide bond" evidence="12">
    <location>
        <begin position="580"/>
        <end position="597"/>
    </location>
</feature>
<feature type="disulfide bond" evidence="12">
    <location>
        <begin position="672"/>
        <end position="684"/>
    </location>
</feature>
<feature type="domain" description="Laminin EGF-like" evidence="15">
    <location>
        <begin position="672"/>
        <end position="719"/>
    </location>
</feature>
<dbReference type="InterPro" id="IPR002049">
    <property type="entry name" value="LE_dom"/>
</dbReference>
<dbReference type="OrthoDB" id="5977026at2759"/>
<keyword evidence="2" id="KW-0964">Secreted</keyword>
<dbReference type="FunFam" id="2.10.25.10:FF:000275">
    <property type="entry name" value="usherin"/>
    <property type="match status" value="1"/>
</dbReference>
<dbReference type="Pfam" id="PF24973">
    <property type="entry name" value="EGF_LMN_ATRN"/>
    <property type="match status" value="1"/>
</dbReference>
<dbReference type="InterPro" id="IPR050440">
    <property type="entry name" value="Laminin/Netrin_ECM"/>
</dbReference>
<dbReference type="InterPro" id="IPR000034">
    <property type="entry name" value="Laminin_IV"/>
</dbReference>
<dbReference type="PANTHER" id="PTHR10574:SF406">
    <property type="entry name" value="LAMININ SUBUNIT ALPHA 5"/>
    <property type="match status" value="1"/>
</dbReference>
<feature type="coiled-coil region" evidence="13">
    <location>
        <begin position="1594"/>
        <end position="1653"/>
    </location>
</feature>
<dbReference type="InterPro" id="IPR000742">
    <property type="entry name" value="EGF"/>
</dbReference>
<dbReference type="PROSITE" id="PS51117">
    <property type="entry name" value="LAMININ_NTER"/>
    <property type="match status" value="1"/>
</dbReference>
<feature type="domain" description="Laminin EGF-like" evidence="15">
    <location>
        <begin position="720"/>
        <end position="770"/>
    </location>
</feature>
<dbReference type="PROSITE" id="PS01248">
    <property type="entry name" value="EGF_LAM_1"/>
    <property type="match status" value="7"/>
</dbReference>
<dbReference type="PANTHER" id="PTHR10574">
    <property type="entry name" value="NETRIN/LAMININ-RELATED"/>
    <property type="match status" value="1"/>
</dbReference>
<feature type="disulfide bond" evidence="12">
    <location>
        <begin position="720"/>
        <end position="732"/>
    </location>
</feature>
<dbReference type="Gene3D" id="2.60.120.200">
    <property type="match status" value="5"/>
</dbReference>
<keyword evidence="4" id="KW-0732">Signal</keyword>
<keyword evidence="9 12" id="KW-1015">Disulfide bond</keyword>
<feature type="disulfide bond" evidence="12">
    <location>
        <begin position="674"/>
        <end position="691"/>
    </location>
</feature>
<protein>
    <submittedName>
        <fullName evidence="18">Uncharacterized protein</fullName>
    </submittedName>
</protein>
<keyword evidence="5" id="KW-0677">Repeat</keyword>
<dbReference type="EnsemblMetazoa" id="CLYHEMT018272.1">
    <property type="protein sequence ID" value="CLYHEMP018272.1"/>
    <property type="gene ID" value="CLYHEMG018272"/>
</dbReference>
<evidence type="ECO:0000256" key="7">
    <source>
        <dbReference type="ARBA" id="ARBA00022889"/>
    </source>
</evidence>
<dbReference type="GO" id="GO:0005604">
    <property type="term" value="C:basement membrane"/>
    <property type="evidence" value="ECO:0007669"/>
    <property type="project" value="UniProtKB-SubCell"/>
</dbReference>
<dbReference type="FunFam" id="2.10.25.10:FF:000074">
    <property type="entry name" value="Laminin subunit alpha"/>
    <property type="match status" value="1"/>
</dbReference>
<dbReference type="PRINTS" id="PR00011">
    <property type="entry name" value="EGFLAMININ"/>
</dbReference>
<keyword evidence="7" id="KW-0130">Cell adhesion</keyword>
<evidence type="ECO:0000256" key="3">
    <source>
        <dbReference type="ARBA" id="ARBA00022530"/>
    </source>
</evidence>
<feature type="disulfide bond" evidence="12">
    <location>
        <begin position="722"/>
        <end position="739"/>
    </location>
</feature>